<evidence type="ECO:0000259" key="1">
    <source>
        <dbReference type="Pfam" id="PF14534"/>
    </source>
</evidence>
<keyword evidence="3" id="KW-1185">Reference proteome</keyword>
<evidence type="ECO:0000313" key="3">
    <source>
        <dbReference type="Proteomes" id="UP000325827"/>
    </source>
</evidence>
<dbReference type="EMBL" id="VYSA01000003">
    <property type="protein sequence ID" value="KAA9106277.1"/>
    <property type="molecule type" value="Genomic_DNA"/>
</dbReference>
<dbReference type="Pfam" id="PF14534">
    <property type="entry name" value="DUF4440"/>
    <property type="match status" value="1"/>
</dbReference>
<comment type="caution">
    <text evidence="2">The sequence shown here is derived from an EMBL/GenBank/DDBJ whole genome shotgun (WGS) entry which is preliminary data.</text>
</comment>
<gene>
    <name evidence="2" type="ORF">F6B43_14000</name>
</gene>
<dbReference type="OrthoDB" id="7845843at2"/>
<reference evidence="3" key="1">
    <citation type="submission" date="2019-09" db="EMBL/GenBank/DDBJ databases">
        <title>Mumia zhuanghuii sp. nov. isolated from the intestinal contents of plateau pika (Ochotona curzoniae) in the Qinghai-Tibet plateau of China.</title>
        <authorList>
            <person name="Tian Z."/>
        </authorList>
    </citation>
    <scope>NUCLEOTIDE SEQUENCE [LARGE SCALE GENOMIC DNA]</scope>
    <source>
        <strain evidence="3">JCM 30598</strain>
    </source>
</reference>
<name>A0A5J5IYL5_9MICO</name>
<protein>
    <submittedName>
        <fullName evidence="2">DUF4440 domain-containing protein</fullName>
    </submittedName>
</protein>
<feature type="domain" description="DUF4440" evidence="1">
    <location>
        <begin position="11"/>
        <end position="97"/>
    </location>
</feature>
<sequence length="130" mass="14479">MWEPADRFEAIMDAEIALLRNETRRDPTGVDALLDTDFIEIGRSGRRWTRDEIVGALAAEQRREMPTTDEWLFNEIAPGLFLVTYRLDTHATSSRHSSIWDTKSGVPRIRFHQGTVIPPGSGGPAGSATA</sequence>
<evidence type="ECO:0000313" key="2">
    <source>
        <dbReference type="EMBL" id="KAA9106277.1"/>
    </source>
</evidence>
<dbReference type="AlphaFoldDB" id="A0A5J5IYL5"/>
<dbReference type="InterPro" id="IPR032710">
    <property type="entry name" value="NTF2-like_dom_sf"/>
</dbReference>
<proteinExistence type="predicted"/>
<accession>A0A5J5IYL5</accession>
<dbReference type="Proteomes" id="UP000325827">
    <property type="component" value="Unassembled WGS sequence"/>
</dbReference>
<organism evidence="2 3">
    <name type="scientific">Microbacterium rhizomatis</name>
    <dbReference type="NCBI Taxonomy" id="1631477"/>
    <lineage>
        <taxon>Bacteria</taxon>
        <taxon>Bacillati</taxon>
        <taxon>Actinomycetota</taxon>
        <taxon>Actinomycetes</taxon>
        <taxon>Micrococcales</taxon>
        <taxon>Microbacteriaceae</taxon>
        <taxon>Microbacterium</taxon>
    </lineage>
</organism>
<dbReference type="Gene3D" id="3.10.450.50">
    <property type="match status" value="1"/>
</dbReference>
<dbReference type="InterPro" id="IPR027843">
    <property type="entry name" value="DUF4440"/>
</dbReference>
<dbReference type="SUPFAM" id="SSF54427">
    <property type="entry name" value="NTF2-like"/>
    <property type="match status" value="1"/>
</dbReference>